<dbReference type="PANTHER" id="PTHR30627:SF1">
    <property type="entry name" value="PEPTIDOGLYCAN D,D-TRANSPEPTIDASE FTSI"/>
    <property type="match status" value="1"/>
</dbReference>
<dbReference type="Pfam" id="PF03717">
    <property type="entry name" value="PBP_dimer"/>
    <property type="match status" value="1"/>
</dbReference>
<gene>
    <name evidence="7" type="ORF">DYI37_10265</name>
</gene>
<accession>A0A371X306</accession>
<dbReference type="GO" id="GO:0071555">
    <property type="term" value="P:cell wall organization"/>
    <property type="evidence" value="ECO:0007669"/>
    <property type="project" value="TreeGrafter"/>
</dbReference>
<dbReference type="GO" id="GO:0005886">
    <property type="term" value="C:plasma membrane"/>
    <property type="evidence" value="ECO:0007669"/>
    <property type="project" value="TreeGrafter"/>
</dbReference>
<sequence>MRRRQRAPRPAERHDASFVRAPRFKPRILITSLVFMGIYLAIGARLVVFARAPVAEAEASAGRATTSRPDIVDRNGSVLATDLQTFSLFAEPRKIVDVDEAVERLTAIMPDLDAAELFRSLSSKAGFVWIKRKLTPRQRQVVADAGIPALGFRPEINRFYPGGRTAAHILGFTDIDNKGLSGIERWIDQEGLLDLRNAGLAEADALAPVRLSLDLRVQHALRDELANARETFAATATEGLILDIKTGEIMALASLPDFDPNDPVEAGRPDRLNRISGGTSEMGSTIKVFTTAMALEMKGANLQTEFDTTEAVMVGNRRIRDEGHLQDRPMTVQEIFVRSSNIGSAREALDVGVEKHESFLRRMGLLSKLQVELPEVASPQVPSRWSRATTVTAAFGHGFATTPLQTAVGIGGILNGGKLVEPTFLKREGSVDALPSRELVSPATSRSMRRLYRLNVMSGTGKKADIEGYRVGGKTGTAEKVIDGRYARHHNFNVFSAAFPMDDPRYLVMTIIDDPQGGVPTYLRTASYTAAPVAAKVITRVAAMLGVAPEFEPIQISQ</sequence>
<dbReference type="InterPro" id="IPR036138">
    <property type="entry name" value="PBP_dimer_sf"/>
</dbReference>
<dbReference type="Gene3D" id="3.90.1310.10">
    <property type="entry name" value="Penicillin-binding protein 2a (Domain 2)"/>
    <property type="match status" value="1"/>
</dbReference>
<evidence type="ECO:0000256" key="2">
    <source>
        <dbReference type="ARBA" id="ARBA00022645"/>
    </source>
</evidence>
<name>A0A371X306_9HYPH</name>
<evidence type="ECO:0000256" key="3">
    <source>
        <dbReference type="ARBA" id="ARBA00023136"/>
    </source>
</evidence>
<proteinExistence type="predicted"/>
<keyword evidence="2" id="KW-0378">Hydrolase</keyword>
<evidence type="ECO:0000313" key="8">
    <source>
        <dbReference type="Proteomes" id="UP000264310"/>
    </source>
</evidence>
<dbReference type="SUPFAM" id="SSF56519">
    <property type="entry name" value="Penicillin binding protein dimerisation domain"/>
    <property type="match status" value="1"/>
</dbReference>
<comment type="caution">
    <text evidence="7">The sequence shown here is derived from an EMBL/GenBank/DDBJ whole genome shotgun (WGS) entry which is preliminary data.</text>
</comment>
<dbReference type="Gene3D" id="3.30.450.330">
    <property type="match status" value="1"/>
</dbReference>
<protein>
    <submittedName>
        <fullName evidence="7">Penicillin-binding protein 2</fullName>
    </submittedName>
</protein>
<dbReference type="InterPro" id="IPR005311">
    <property type="entry name" value="PBP_dimer"/>
</dbReference>
<evidence type="ECO:0000256" key="1">
    <source>
        <dbReference type="ARBA" id="ARBA00004370"/>
    </source>
</evidence>
<keyword evidence="3 4" id="KW-0472">Membrane</keyword>
<keyword evidence="2" id="KW-0121">Carboxypeptidase</keyword>
<dbReference type="InterPro" id="IPR050515">
    <property type="entry name" value="Beta-lactam/transpept"/>
</dbReference>
<dbReference type="Proteomes" id="UP000264310">
    <property type="component" value="Unassembled WGS sequence"/>
</dbReference>
<feature type="domain" description="Penicillin-binding protein dimerisation" evidence="6">
    <location>
        <begin position="67"/>
        <end position="173"/>
    </location>
</feature>
<dbReference type="GO" id="GO:0008658">
    <property type="term" value="F:penicillin binding"/>
    <property type="evidence" value="ECO:0007669"/>
    <property type="project" value="InterPro"/>
</dbReference>
<evidence type="ECO:0000259" key="5">
    <source>
        <dbReference type="Pfam" id="PF00905"/>
    </source>
</evidence>
<feature type="transmembrane region" description="Helical" evidence="4">
    <location>
        <begin position="28"/>
        <end position="50"/>
    </location>
</feature>
<dbReference type="EMBL" id="QURL01000004">
    <property type="protein sequence ID" value="RFC63414.1"/>
    <property type="molecule type" value="Genomic_DNA"/>
</dbReference>
<dbReference type="AlphaFoldDB" id="A0A371X306"/>
<dbReference type="Pfam" id="PF00905">
    <property type="entry name" value="Transpeptidase"/>
    <property type="match status" value="1"/>
</dbReference>
<reference evidence="7 8" key="1">
    <citation type="submission" date="2018-08" db="EMBL/GenBank/DDBJ databases">
        <title>Fulvimarina sp. 85, whole genome shotgun sequence.</title>
        <authorList>
            <person name="Tuo L."/>
        </authorList>
    </citation>
    <scope>NUCLEOTIDE SEQUENCE [LARGE SCALE GENOMIC DNA]</scope>
    <source>
        <strain evidence="7 8">85</strain>
    </source>
</reference>
<feature type="domain" description="Penicillin-binding protein transpeptidase" evidence="5">
    <location>
        <begin position="241"/>
        <end position="538"/>
    </location>
</feature>
<organism evidence="7 8">
    <name type="scientific">Fulvimarina endophytica</name>
    <dbReference type="NCBI Taxonomy" id="2293836"/>
    <lineage>
        <taxon>Bacteria</taxon>
        <taxon>Pseudomonadati</taxon>
        <taxon>Pseudomonadota</taxon>
        <taxon>Alphaproteobacteria</taxon>
        <taxon>Hyphomicrobiales</taxon>
        <taxon>Aurantimonadaceae</taxon>
        <taxon>Fulvimarina</taxon>
    </lineage>
</organism>
<dbReference type="PANTHER" id="PTHR30627">
    <property type="entry name" value="PEPTIDOGLYCAN D,D-TRANSPEPTIDASE"/>
    <property type="match status" value="1"/>
</dbReference>
<dbReference type="InterPro" id="IPR001460">
    <property type="entry name" value="PCN-bd_Tpept"/>
</dbReference>
<keyword evidence="4" id="KW-0812">Transmembrane</keyword>
<dbReference type="GO" id="GO:0004180">
    <property type="term" value="F:carboxypeptidase activity"/>
    <property type="evidence" value="ECO:0007669"/>
    <property type="project" value="UniProtKB-KW"/>
</dbReference>
<keyword evidence="4" id="KW-1133">Transmembrane helix</keyword>
<keyword evidence="2" id="KW-0645">Protease</keyword>
<comment type="subcellular location">
    <subcellularLocation>
        <location evidence="1">Membrane</location>
    </subcellularLocation>
</comment>
<dbReference type="Gene3D" id="3.40.710.10">
    <property type="entry name" value="DD-peptidase/beta-lactamase superfamily"/>
    <property type="match status" value="1"/>
</dbReference>
<dbReference type="SUPFAM" id="SSF56601">
    <property type="entry name" value="beta-lactamase/transpeptidase-like"/>
    <property type="match status" value="1"/>
</dbReference>
<keyword evidence="8" id="KW-1185">Reference proteome</keyword>
<evidence type="ECO:0000259" key="6">
    <source>
        <dbReference type="Pfam" id="PF03717"/>
    </source>
</evidence>
<dbReference type="InterPro" id="IPR012338">
    <property type="entry name" value="Beta-lactam/transpept-like"/>
</dbReference>
<evidence type="ECO:0000313" key="7">
    <source>
        <dbReference type="EMBL" id="RFC63414.1"/>
    </source>
</evidence>
<evidence type="ECO:0000256" key="4">
    <source>
        <dbReference type="SAM" id="Phobius"/>
    </source>
</evidence>